<organism evidence="6 7">
    <name type="scientific">Chitinimonas lacunae</name>
    <dbReference type="NCBI Taxonomy" id="1963018"/>
    <lineage>
        <taxon>Bacteria</taxon>
        <taxon>Pseudomonadati</taxon>
        <taxon>Pseudomonadota</taxon>
        <taxon>Betaproteobacteria</taxon>
        <taxon>Neisseriales</taxon>
        <taxon>Chitinibacteraceae</taxon>
        <taxon>Chitinimonas</taxon>
    </lineage>
</organism>
<comment type="function">
    <text evidence="4">PPIases accelerate the folding of proteins. It catalyzes the cis-trans isomerization of proline imidic peptide bonds in oligopeptides.</text>
</comment>
<evidence type="ECO:0000259" key="5">
    <source>
        <dbReference type="PROSITE" id="PS50072"/>
    </source>
</evidence>
<keyword evidence="3 4" id="KW-0413">Isomerase</keyword>
<dbReference type="InterPro" id="IPR020892">
    <property type="entry name" value="Cyclophilin-type_PPIase_CS"/>
</dbReference>
<comment type="caution">
    <text evidence="6">The sequence shown here is derived from an EMBL/GenBank/DDBJ whole genome shotgun (WGS) entry which is preliminary data.</text>
</comment>
<dbReference type="PROSITE" id="PS50072">
    <property type="entry name" value="CSA_PPIASE_2"/>
    <property type="match status" value="1"/>
</dbReference>
<reference evidence="7" key="1">
    <citation type="journal article" date="2019" name="Int. J. Syst. Evol. Microbiol.">
        <title>The Global Catalogue of Microorganisms (GCM) 10K type strain sequencing project: providing services to taxonomists for standard genome sequencing and annotation.</title>
        <authorList>
            <consortium name="The Broad Institute Genomics Platform"/>
            <consortium name="The Broad Institute Genome Sequencing Center for Infectious Disease"/>
            <person name="Wu L."/>
            <person name="Ma J."/>
        </authorList>
    </citation>
    <scope>NUCLEOTIDE SEQUENCE [LARGE SCALE GENOMIC DNA]</scope>
    <source>
        <strain evidence="7">LMG 29894</strain>
    </source>
</reference>
<evidence type="ECO:0000256" key="4">
    <source>
        <dbReference type="RuleBase" id="RU363019"/>
    </source>
</evidence>
<comment type="catalytic activity">
    <reaction evidence="4">
        <text>[protein]-peptidylproline (omega=180) = [protein]-peptidylproline (omega=0)</text>
        <dbReference type="Rhea" id="RHEA:16237"/>
        <dbReference type="Rhea" id="RHEA-COMP:10747"/>
        <dbReference type="Rhea" id="RHEA-COMP:10748"/>
        <dbReference type="ChEBI" id="CHEBI:83833"/>
        <dbReference type="ChEBI" id="CHEBI:83834"/>
        <dbReference type="EC" id="5.2.1.8"/>
    </reaction>
</comment>
<keyword evidence="2 4" id="KW-0697">Rotamase</keyword>
<sequence length="188" mass="20291">MRHLLLAAVIGLAALPAQAANPHVLLRTSSGEIEVEVFLDKAPTSALNFLKYVQSGQYTGTIFHRIIPGFVVQGGGMLPDMSEKPVRASIVNEAKNGLSNTRGTLSMARTMAPHSASAQFYINLADNVRLDYRDESPRGWGYAVFGRVVRGMEVVDKMAQVPTGNVGEHQNVPQTPIVLEQAGVLPAR</sequence>
<dbReference type="EMBL" id="JBHSBU010000001">
    <property type="protein sequence ID" value="MFC4159669.1"/>
    <property type="molecule type" value="Genomic_DNA"/>
</dbReference>
<keyword evidence="7" id="KW-1185">Reference proteome</keyword>
<dbReference type="EC" id="5.2.1.8" evidence="4"/>
<protein>
    <recommendedName>
        <fullName evidence="4">Peptidyl-prolyl cis-trans isomerase</fullName>
        <shortName evidence="4">PPIase</shortName>
        <ecNumber evidence="4">5.2.1.8</ecNumber>
    </recommendedName>
</protein>
<dbReference type="InterPro" id="IPR002130">
    <property type="entry name" value="Cyclophilin-type_PPIase_dom"/>
</dbReference>
<dbReference type="PRINTS" id="PR00153">
    <property type="entry name" value="CSAPPISMRASE"/>
</dbReference>
<dbReference type="RefSeq" id="WP_378163683.1">
    <property type="nucleotide sequence ID" value="NZ_JBHSBU010000001.1"/>
</dbReference>
<evidence type="ECO:0000313" key="6">
    <source>
        <dbReference type="EMBL" id="MFC4159669.1"/>
    </source>
</evidence>
<dbReference type="SUPFAM" id="SSF50891">
    <property type="entry name" value="Cyclophilin-like"/>
    <property type="match status" value="1"/>
</dbReference>
<name>A0ABV8MP31_9NEIS</name>
<evidence type="ECO:0000256" key="1">
    <source>
        <dbReference type="ARBA" id="ARBA00007365"/>
    </source>
</evidence>
<accession>A0ABV8MP31</accession>
<evidence type="ECO:0000256" key="3">
    <source>
        <dbReference type="ARBA" id="ARBA00023235"/>
    </source>
</evidence>
<proteinExistence type="inferred from homology"/>
<dbReference type="Proteomes" id="UP001595791">
    <property type="component" value="Unassembled WGS sequence"/>
</dbReference>
<evidence type="ECO:0000256" key="2">
    <source>
        <dbReference type="ARBA" id="ARBA00023110"/>
    </source>
</evidence>
<dbReference type="Pfam" id="PF00160">
    <property type="entry name" value="Pro_isomerase"/>
    <property type="match status" value="1"/>
</dbReference>
<feature type="chain" id="PRO_5044997947" description="Peptidyl-prolyl cis-trans isomerase" evidence="4">
    <location>
        <begin position="20"/>
        <end position="188"/>
    </location>
</feature>
<keyword evidence="4" id="KW-0732">Signal</keyword>
<dbReference type="Gene3D" id="2.40.100.10">
    <property type="entry name" value="Cyclophilin-like"/>
    <property type="match status" value="1"/>
</dbReference>
<dbReference type="PROSITE" id="PS00170">
    <property type="entry name" value="CSA_PPIASE_1"/>
    <property type="match status" value="1"/>
</dbReference>
<dbReference type="InterPro" id="IPR044665">
    <property type="entry name" value="E_coli_cyclophilin_A-like"/>
</dbReference>
<dbReference type="CDD" id="cd01920">
    <property type="entry name" value="cyclophilin_EcCYP_like"/>
    <property type="match status" value="1"/>
</dbReference>
<dbReference type="PANTHER" id="PTHR43246">
    <property type="entry name" value="PEPTIDYL-PROLYL CIS-TRANS ISOMERASE CYP38, CHLOROPLASTIC"/>
    <property type="match status" value="1"/>
</dbReference>
<feature type="signal peptide" evidence="4">
    <location>
        <begin position="1"/>
        <end position="19"/>
    </location>
</feature>
<dbReference type="InterPro" id="IPR029000">
    <property type="entry name" value="Cyclophilin-like_dom_sf"/>
</dbReference>
<gene>
    <name evidence="6" type="ORF">ACFOW7_09950</name>
</gene>
<evidence type="ECO:0000313" key="7">
    <source>
        <dbReference type="Proteomes" id="UP001595791"/>
    </source>
</evidence>
<feature type="domain" description="PPIase cyclophilin-type" evidence="5">
    <location>
        <begin position="31"/>
        <end position="184"/>
    </location>
</feature>
<dbReference type="GO" id="GO:0003755">
    <property type="term" value="F:peptidyl-prolyl cis-trans isomerase activity"/>
    <property type="evidence" value="ECO:0007669"/>
    <property type="project" value="UniProtKB-EC"/>
</dbReference>
<comment type="similarity">
    <text evidence="1 4">Belongs to the cyclophilin-type PPIase family.</text>
</comment>